<evidence type="ECO:0000313" key="3">
    <source>
        <dbReference type="Proteomes" id="UP000054928"/>
    </source>
</evidence>
<keyword evidence="1" id="KW-0812">Transmembrane</keyword>
<reference evidence="3" key="1">
    <citation type="submission" date="2014-09" db="EMBL/GenBank/DDBJ databases">
        <authorList>
            <person name="Sharma Rahul"/>
            <person name="Thines Marco"/>
        </authorList>
    </citation>
    <scope>NUCLEOTIDE SEQUENCE [LARGE SCALE GENOMIC DNA]</scope>
</reference>
<dbReference type="AlphaFoldDB" id="A0A0P1A7G2"/>
<dbReference type="OrthoDB" id="64577at2759"/>
<dbReference type="RefSeq" id="XP_024572514.1">
    <property type="nucleotide sequence ID" value="XM_024716568.1"/>
</dbReference>
<dbReference type="STRING" id="4781.A0A0P1A7G2"/>
<proteinExistence type="predicted"/>
<keyword evidence="3" id="KW-1185">Reference proteome</keyword>
<evidence type="ECO:0000256" key="1">
    <source>
        <dbReference type="SAM" id="Phobius"/>
    </source>
</evidence>
<dbReference type="EMBL" id="CCYD01000112">
    <property type="protein sequence ID" value="CEG36145.1"/>
    <property type="molecule type" value="Genomic_DNA"/>
</dbReference>
<sequence>MLPRVGVVYTRKSELSLEYKQLAQYIALCLAASGRCAKTWLIGAAKHDKYKGSDKSKSDTDALALRCDGVVLDSSKISADTFEATVDLKTLHECDLWLLMVEADETLKVAEYLHKMFGNSCENRPKRVVLSIQTTMRRLAQLNIALPEAIVVHGGAAFHVVKDDRGLLRPLSRGCFFVERLSKEKSSAVYALDLLESTGIRVLCRHNIQAMKWGCTMLRTFYYINALTGKSVIDGLRDRKTRFLFLQVLVEMDELFQIVASAATVNKSKSGRVSIPDTSAATLFPVQSLMVLLPLPDWIFNSFVIKAFDLGLVVPSSDYKSVMTSDLMACPPLQTNFEAELRDVFELAAGRSMTLPALEKLQQTFSSAKMRQQQEKKADSDSAYQVRIDSGVLLAAVKLSPNCTTASRTFFLKCFFTFVLTLLLALYLFVM</sequence>
<organism evidence="2 3">
    <name type="scientific">Plasmopara halstedii</name>
    <name type="common">Downy mildew of sunflower</name>
    <dbReference type="NCBI Taxonomy" id="4781"/>
    <lineage>
        <taxon>Eukaryota</taxon>
        <taxon>Sar</taxon>
        <taxon>Stramenopiles</taxon>
        <taxon>Oomycota</taxon>
        <taxon>Peronosporomycetes</taxon>
        <taxon>Peronosporales</taxon>
        <taxon>Peronosporaceae</taxon>
        <taxon>Plasmopara</taxon>
    </lineage>
</organism>
<protein>
    <submittedName>
        <fullName evidence="2">NAD(P)-binding domain</fullName>
    </submittedName>
</protein>
<name>A0A0P1A7G2_PLAHL</name>
<dbReference type="Proteomes" id="UP000054928">
    <property type="component" value="Unassembled WGS sequence"/>
</dbReference>
<evidence type="ECO:0000313" key="2">
    <source>
        <dbReference type="EMBL" id="CEG36145.1"/>
    </source>
</evidence>
<dbReference type="GeneID" id="36395526"/>
<keyword evidence="1" id="KW-0472">Membrane</keyword>
<feature type="transmembrane region" description="Helical" evidence="1">
    <location>
        <begin position="410"/>
        <end position="430"/>
    </location>
</feature>
<dbReference type="OMA" id="SNGCFFV"/>
<accession>A0A0P1A7G2</accession>
<keyword evidence="1" id="KW-1133">Transmembrane helix</keyword>